<geneLocation type="mitochondrion" evidence="3"/>
<dbReference type="InterPro" id="IPR004860">
    <property type="entry name" value="LAGLIDADG_dom"/>
</dbReference>
<keyword evidence="3" id="KW-0378">Hydrolase</keyword>
<organism evidence="3">
    <name type="scientific">Termitomyces sp</name>
    <dbReference type="NCBI Taxonomy" id="1916073"/>
    <lineage>
        <taxon>Eukaryota</taxon>
        <taxon>Fungi</taxon>
        <taxon>Dikarya</taxon>
        <taxon>Basidiomycota</taxon>
        <taxon>Agaricomycotina</taxon>
        <taxon>Agaricomycetes</taxon>
        <taxon>Agaricomycetidae</taxon>
        <taxon>Agaricales</taxon>
        <taxon>Tricholomatineae</taxon>
        <taxon>Lyophyllaceae</taxon>
        <taxon>Termitomyces</taxon>
    </lineage>
</organism>
<dbReference type="InterPro" id="IPR027434">
    <property type="entry name" value="Homing_endonucl"/>
</dbReference>
<dbReference type="Pfam" id="PF03161">
    <property type="entry name" value="LAGLIDADG_2"/>
    <property type="match status" value="1"/>
</dbReference>
<dbReference type="EMBL" id="MH725796">
    <property type="protein sequence ID" value="AYE93293.1"/>
    <property type="molecule type" value="Genomic_DNA"/>
</dbReference>
<dbReference type="GO" id="GO:0004519">
    <property type="term" value="F:endonuclease activity"/>
    <property type="evidence" value="ECO:0007669"/>
    <property type="project" value="UniProtKB-KW"/>
</dbReference>
<keyword evidence="3" id="KW-0540">Nuclease</keyword>
<dbReference type="AlphaFoldDB" id="A0A386TYI2"/>
<gene>
    <name evidence="3" type="primary">oi2rnl</name>
    <name evidence="3" type="ORF">C0988_000036</name>
    <name evidence="4" type="ORF">C0988_000037</name>
</gene>
<dbReference type="EMBL" id="MH725796">
    <property type="protein sequence ID" value="AYE93308.1"/>
    <property type="molecule type" value="Genomic_DNA"/>
</dbReference>
<dbReference type="SUPFAM" id="SSF55608">
    <property type="entry name" value="Homing endonucleases"/>
    <property type="match status" value="1"/>
</dbReference>
<keyword evidence="3" id="KW-0496">Mitochondrion</keyword>
<feature type="domain" description="Homing endonuclease LAGLIDADG" evidence="2">
    <location>
        <begin position="2"/>
        <end position="96"/>
    </location>
</feature>
<protein>
    <submittedName>
        <fullName evidence="3">LAGLIDADG homing endonuclease</fullName>
    </submittedName>
</protein>
<dbReference type="Gene3D" id="3.10.28.10">
    <property type="entry name" value="Homing endonucleases"/>
    <property type="match status" value="1"/>
</dbReference>
<accession>A0A386TYI2</accession>
<sequence length="141" mass="16037">MADLFLNEEGKKVIPASIADHLTPRSLAFWIMDDGQQVKTGGITLCTDSYNKEEVSVLREALKDKFNLETTIHNKKGPNDAMYERIYIKKESFEEFKPSLIPHMHDSMLYKINEEIKIIQDSSEIVIDSGEIIDIFDIGGS</sequence>
<evidence type="ECO:0000259" key="2">
    <source>
        <dbReference type="Pfam" id="PF03161"/>
    </source>
</evidence>
<evidence type="ECO:0000313" key="4">
    <source>
        <dbReference type="EMBL" id="AYE93308.1"/>
    </source>
</evidence>
<evidence type="ECO:0000256" key="1">
    <source>
        <dbReference type="ARBA" id="ARBA00002670"/>
    </source>
</evidence>
<evidence type="ECO:0000313" key="3">
    <source>
        <dbReference type="EMBL" id="AYE93293.1"/>
    </source>
</evidence>
<name>A0A386TYI2_9AGAR</name>
<keyword evidence="3" id="KW-0255">Endonuclease</keyword>
<reference evidence="3" key="1">
    <citation type="submission" date="2018-08" db="EMBL/GenBank/DDBJ databases">
        <title>Comparative mitochondrial genomics of the basidiomycete Termitomyces.</title>
        <authorList>
            <person name="Nieuwenhuis M."/>
        </authorList>
    </citation>
    <scope>NUCLEOTIDE SEQUENCE</scope>
    <source>
        <strain evidence="3">T13</strain>
    </source>
</reference>
<proteinExistence type="predicted"/>
<comment type="function">
    <text evidence="1">Mitochondrial DNA endonuclease involved in intron homing.</text>
</comment>